<proteinExistence type="predicted"/>
<evidence type="ECO:0000313" key="2">
    <source>
        <dbReference type="EMBL" id="TGO31648.1"/>
    </source>
</evidence>
<gene>
    <name evidence="2" type="ORF">BHYA_0456g00010</name>
</gene>
<keyword evidence="3" id="KW-1185">Reference proteome</keyword>
<dbReference type="EMBL" id="PQXK01000453">
    <property type="protein sequence ID" value="TGO31648.1"/>
    <property type="molecule type" value="Genomic_DNA"/>
</dbReference>
<accession>A0A4Z1G6P6</accession>
<sequence>MVKLTTPEERAAELRARLSGQVPNRTSRNGNRTASNAPNPMLAAALHAASRDANGAQLSPMEARLVRMLKTFATDQEVAGYGKMYTETKNQAGKGTLSGTIFSGAALSMNADTAYTDKHMIADARAMTADLLAMPENKIIDITTIDAECSDSAEYAEALSGAGSGITVFNAPEAGEDNSKSNAAPKASKKFTLMLDRFKCHRKQADSITGPRNEIYWAVACGSDQQDKYSFQTDEYGKVNSGDTRDMKLEYFYGHVEGFLAGHIECWEADDSGDSFYSRLTQTLNDISDFSIEAAVNANAADDWGDEYGSTGKAAAILALVGICGKLVAALIAWLTNDDDLVFRREIAFTKSALNAWERRSNKEMSFMFDGGSQGKHELWIRCYEPIYDGRRPPIIG</sequence>
<feature type="region of interest" description="Disordered" evidence="1">
    <location>
        <begin position="17"/>
        <end position="38"/>
    </location>
</feature>
<name>A0A4Z1G6P6_9HELO</name>
<reference evidence="2 3" key="1">
    <citation type="submission" date="2017-12" db="EMBL/GenBank/DDBJ databases">
        <title>Comparative genomics of Botrytis spp.</title>
        <authorList>
            <person name="Valero-Jimenez C.A."/>
            <person name="Tapia P."/>
            <person name="Veloso J."/>
            <person name="Silva-Moreno E."/>
            <person name="Staats M."/>
            <person name="Valdes J.H."/>
            <person name="Van Kan J.A.L."/>
        </authorList>
    </citation>
    <scope>NUCLEOTIDE SEQUENCE [LARGE SCALE GENOMIC DNA]</scope>
    <source>
        <strain evidence="2 3">Bh0001</strain>
    </source>
</reference>
<comment type="caution">
    <text evidence="2">The sequence shown here is derived from an EMBL/GenBank/DDBJ whole genome shotgun (WGS) entry which is preliminary data.</text>
</comment>
<dbReference type="Proteomes" id="UP000297814">
    <property type="component" value="Unassembled WGS sequence"/>
</dbReference>
<protein>
    <submittedName>
        <fullName evidence="2">Uncharacterized protein</fullName>
    </submittedName>
</protein>
<dbReference type="AlphaFoldDB" id="A0A4Z1G6P6"/>
<organism evidence="2 3">
    <name type="scientific">Botrytis hyacinthi</name>
    <dbReference type="NCBI Taxonomy" id="278943"/>
    <lineage>
        <taxon>Eukaryota</taxon>
        <taxon>Fungi</taxon>
        <taxon>Dikarya</taxon>
        <taxon>Ascomycota</taxon>
        <taxon>Pezizomycotina</taxon>
        <taxon>Leotiomycetes</taxon>
        <taxon>Helotiales</taxon>
        <taxon>Sclerotiniaceae</taxon>
        <taxon>Botrytis</taxon>
    </lineage>
</organism>
<feature type="compositionally biased region" description="Polar residues" evidence="1">
    <location>
        <begin position="21"/>
        <end position="33"/>
    </location>
</feature>
<evidence type="ECO:0000256" key="1">
    <source>
        <dbReference type="SAM" id="MobiDB-lite"/>
    </source>
</evidence>
<evidence type="ECO:0000313" key="3">
    <source>
        <dbReference type="Proteomes" id="UP000297814"/>
    </source>
</evidence>